<accession>A0ABY2TUM7</accession>
<comment type="caution">
    <text evidence="2">The sequence shown here is derived from an EMBL/GenBank/DDBJ whole genome shotgun (WGS) entry which is preliminary data.</text>
</comment>
<dbReference type="InterPro" id="IPR000836">
    <property type="entry name" value="PRTase_dom"/>
</dbReference>
<dbReference type="SUPFAM" id="SSF53271">
    <property type="entry name" value="PRTase-like"/>
    <property type="match status" value="1"/>
</dbReference>
<dbReference type="PANTHER" id="PTHR47505">
    <property type="entry name" value="DNA UTILIZATION PROTEIN YHGH"/>
    <property type="match status" value="1"/>
</dbReference>
<dbReference type="EMBL" id="SJDU01000045">
    <property type="protein sequence ID" value="TKZ35876.1"/>
    <property type="molecule type" value="Genomic_DNA"/>
</dbReference>
<evidence type="ECO:0000313" key="3">
    <source>
        <dbReference type="Proteomes" id="UP000310168"/>
    </source>
</evidence>
<proteinExistence type="inferred from homology"/>
<dbReference type="RefSeq" id="WP_137997655.1">
    <property type="nucleotide sequence ID" value="NZ_SJDU01000045.1"/>
</dbReference>
<dbReference type="CDD" id="cd06223">
    <property type="entry name" value="PRTases_typeI"/>
    <property type="match status" value="1"/>
</dbReference>
<evidence type="ECO:0000313" key="2">
    <source>
        <dbReference type="EMBL" id="TKZ35876.1"/>
    </source>
</evidence>
<dbReference type="InterPro" id="IPR029057">
    <property type="entry name" value="PRTase-like"/>
</dbReference>
<evidence type="ECO:0000256" key="1">
    <source>
        <dbReference type="ARBA" id="ARBA00008007"/>
    </source>
</evidence>
<organism evidence="2 3">
    <name type="scientific">Brachyspira catarrhinii</name>
    <dbReference type="NCBI Taxonomy" id="2528966"/>
    <lineage>
        <taxon>Bacteria</taxon>
        <taxon>Pseudomonadati</taxon>
        <taxon>Spirochaetota</taxon>
        <taxon>Spirochaetia</taxon>
        <taxon>Brachyspirales</taxon>
        <taxon>Brachyspiraceae</taxon>
        <taxon>Brachyspira</taxon>
    </lineage>
</organism>
<dbReference type="Proteomes" id="UP000310168">
    <property type="component" value="Unassembled WGS sequence"/>
</dbReference>
<comment type="similarity">
    <text evidence="1">Belongs to the ComF/GntX family.</text>
</comment>
<dbReference type="Gene3D" id="3.40.50.2020">
    <property type="match status" value="1"/>
</dbReference>
<dbReference type="InterPro" id="IPR051910">
    <property type="entry name" value="ComF/GntX_DNA_util-trans"/>
</dbReference>
<sequence>MIKKFVNIFTKNFIKNIFGIIFPNHCIICGDMIESEKMNYICVNCINKNLDYIHADDYIRCEKCGRLIEDKNKTCACKFEDIYFDECKSMLYYKGETVNLIHKMKFGHRYLICKDFGAILSFYYKDYIKKFDAITFVPLGKNRFLERGYNQSEIIAKTISKILNIELIENIIGRKKETYPLSMIKDKELRKSTIKDAFKINKNFKNNFKKKINILIIDDVFTTGATLNEMSSEIRKIENVGKIGVLTVARVY</sequence>
<gene>
    <name evidence="2" type="ORF">EZH24_03020</name>
</gene>
<reference evidence="2 3" key="1">
    <citation type="journal article" date="2019" name="Anaerobe">
        <title>Brachyspira catarrhinii sp. nov., an anaerobic intestinal spirochaete isolated from vervet monkeys may have been misidentified as Brachyspira aalborgi in previous studies.</title>
        <authorList>
            <person name="Phillips N.D."/>
            <person name="La T."/>
            <person name="Hampson D.J."/>
        </authorList>
    </citation>
    <scope>NUCLEOTIDE SEQUENCE [LARGE SCALE GENOMIC DNA]</scope>
    <source>
        <strain evidence="2 3">Z12</strain>
    </source>
</reference>
<protein>
    <submittedName>
        <fullName evidence="2">ComF family protein</fullName>
    </submittedName>
</protein>
<dbReference type="PANTHER" id="PTHR47505:SF1">
    <property type="entry name" value="DNA UTILIZATION PROTEIN YHGH"/>
    <property type="match status" value="1"/>
</dbReference>
<name>A0ABY2TUM7_9SPIR</name>
<keyword evidence="3" id="KW-1185">Reference proteome</keyword>